<dbReference type="InterPro" id="IPR031852">
    <property type="entry name" value="Vik1/Cik1_MT-bd"/>
</dbReference>
<proteinExistence type="predicted"/>
<evidence type="ECO:0000256" key="1">
    <source>
        <dbReference type="SAM" id="Coils"/>
    </source>
</evidence>
<gene>
    <name evidence="4" type="ORF">LALA0_S02e08218g</name>
</gene>
<feature type="region of interest" description="Disordered" evidence="2">
    <location>
        <begin position="1"/>
        <end position="23"/>
    </location>
</feature>
<evidence type="ECO:0000313" key="4">
    <source>
        <dbReference type="EMBL" id="CEP61167.1"/>
    </source>
</evidence>
<dbReference type="GO" id="GO:0008017">
    <property type="term" value="F:microtubule binding"/>
    <property type="evidence" value="ECO:0007669"/>
    <property type="project" value="InterPro"/>
</dbReference>
<feature type="coiled-coil region" evidence="1">
    <location>
        <begin position="256"/>
        <end position="297"/>
    </location>
</feature>
<dbReference type="AlphaFoldDB" id="A0A0C7MZV7"/>
<keyword evidence="5" id="KW-1185">Reference proteome</keyword>
<dbReference type="Proteomes" id="UP000054304">
    <property type="component" value="Unassembled WGS sequence"/>
</dbReference>
<protein>
    <submittedName>
        <fullName evidence="4">LALA0S02e08218g1_1</fullName>
    </submittedName>
</protein>
<dbReference type="HOGENOM" id="CLU_025801_0_0_1"/>
<accession>A0A0C7MZV7</accession>
<feature type="domain" description="Spindle pole body-associated protein Vik1/Cik1 microtubule binding" evidence="3">
    <location>
        <begin position="354"/>
        <end position="448"/>
    </location>
</feature>
<evidence type="ECO:0000313" key="5">
    <source>
        <dbReference type="Proteomes" id="UP000054304"/>
    </source>
</evidence>
<sequence length="629" mass="72143">MSHTKIPGISSHKRPLGSPERLGMSNKRAHVLGDVTNTIALSEHFKNSHRKYTMPSTSVADPNMRLMNRYYYGDPKVIEEVKKRERKIARDIQHFRKSIVEIDTETRIVRERDLPDLRYETSKKNALCNELRKELIDFTTKLDERANDCETLKRDAEFDLRHIQLKHQVALQEIQNELDLNITKCTAEWDAKLREIDNEQPDPVVLAEIENLQKEKRLRETQVEALAASNASACKMKSQELDLLLEKLLTEKKEPLHALRAKGEEIQKDNDMLKREAESVKDQIAQYEDRCSELMQQISTVDSLITECMNERTKNVEAKNNAEATYLECKTATDVIQEKALVIETQYNQEFDKMEKEQIRRRVMENSIDELRGKIRVFAFIGDELVENSDVDYSSKTISLNETKSCLFSRIIPRKLISEQELINQECEPFFLMCLNKQLNFSLLSSPTGRQQHLKKAFLEFLLTKESKIMTQYVSLSEGSESCDLFLPIEQNAKEDIQLVLKKDAIEINSTVLEMRSTQDVNEQSAFLETNAGSGNVGILKAEIWRDQIKCCEAYYLEINDPSTMEKLANLRDTAPATKPPLAIILQTLLLKTKSLFLFNLFDGGTAKASTLLDSACHISHLEASQTPT</sequence>
<evidence type="ECO:0000256" key="2">
    <source>
        <dbReference type="SAM" id="MobiDB-lite"/>
    </source>
</evidence>
<dbReference type="Gene3D" id="3.40.850.20">
    <property type="match status" value="1"/>
</dbReference>
<dbReference type="EMBL" id="LN736361">
    <property type="protein sequence ID" value="CEP61167.1"/>
    <property type="molecule type" value="Genomic_DNA"/>
</dbReference>
<reference evidence="4 5" key="1">
    <citation type="submission" date="2014-12" db="EMBL/GenBank/DDBJ databases">
        <authorList>
            <person name="Neuveglise Cecile"/>
        </authorList>
    </citation>
    <scope>NUCLEOTIDE SEQUENCE [LARGE SCALE GENOMIC DNA]</scope>
    <source>
        <strain evidence="4 5">CBS 12615</strain>
    </source>
</reference>
<dbReference type="OrthoDB" id="4067584at2759"/>
<dbReference type="GeneID" id="34684582"/>
<keyword evidence="1" id="KW-0175">Coiled coil</keyword>
<dbReference type="RefSeq" id="XP_022627403.1">
    <property type="nucleotide sequence ID" value="XM_022773926.1"/>
</dbReference>
<name>A0A0C7MZV7_9SACH</name>
<evidence type="ECO:0000259" key="3">
    <source>
        <dbReference type="Pfam" id="PF16796"/>
    </source>
</evidence>
<dbReference type="Pfam" id="PF16796">
    <property type="entry name" value="Microtub_bd"/>
    <property type="match status" value="1"/>
</dbReference>
<organism evidence="4 5">
    <name type="scientific">Lachancea lanzarotensis</name>
    <dbReference type="NCBI Taxonomy" id="1245769"/>
    <lineage>
        <taxon>Eukaryota</taxon>
        <taxon>Fungi</taxon>
        <taxon>Dikarya</taxon>
        <taxon>Ascomycota</taxon>
        <taxon>Saccharomycotina</taxon>
        <taxon>Saccharomycetes</taxon>
        <taxon>Saccharomycetales</taxon>
        <taxon>Saccharomycetaceae</taxon>
        <taxon>Lachancea</taxon>
    </lineage>
</organism>